<keyword evidence="5" id="KW-0255">Endonuclease</keyword>
<proteinExistence type="predicted"/>
<dbReference type="EC" id="2.7.7.49" evidence="1"/>
<dbReference type="FunFam" id="3.30.70.270:FF:000020">
    <property type="entry name" value="Transposon Tf2-6 polyprotein-like Protein"/>
    <property type="match status" value="1"/>
</dbReference>
<evidence type="ECO:0000256" key="2">
    <source>
        <dbReference type="ARBA" id="ARBA00022679"/>
    </source>
</evidence>
<comment type="caution">
    <text evidence="10">The sequence shown here is derived from an EMBL/GenBank/DDBJ whole genome shotgun (WGS) entry which is preliminary data.</text>
</comment>
<dbReference type="CDD" id="cd00303">
    <property type="entry name" value="retropepsin_like"/>
    <property type="match status" value="1"/>
</dbReference>
<feature type="domain" description="Reverse transcriptase" evidence="8">
    <location>
        <begin position="220"/>
        <end position="337"/>
    </location>
</feature>
<dbReference type="CDD" id="cd09274">
    <property type="entry name" value="RNase_HI_RT_Ty3"/>
    <property type="match status" value="1"/>
</dbReference>
<keyword evidence="7" id="KW-0695">RNA-directed DNA polymerase</keyword>
<dbReference type="Pfam" id="PF17917">
    <property type="entry name" value="RT_RNaseH"/>
    <property type="match status" value="1"/>
</dbReference>
<organism evidence="10 11">
    <name type="scientific">Trifolium medium</name>
    <dbReference type="NCBI Taxonomy" id="97028"/>
    <lineage>
        <taxon>Eukaryota</taxon>
        <taxon>Viridiplantae</taxon>
        <taxon>Streptophyta</taxon>
        <taxon>Embryophyta</taxon>
        <taxon>Tracheophyta</taxon>
        <taxon>Spermatophyta</taxon>
        <taxon>Magnoliopsida</taxon>
        <taxon>eudicotyledons</taxon>
        <taxon>Gunneridae</taxon>
        <taxon>Pentapetalae</taxon>
        <taxon>rosids</taxon>
        <taxon>fabids</taxon>
        <taxon>Fabales</taxon>
        <taxon>Fabaceae</taxon>
        <taxon>Papilionoideae</taxon>
        <taxon>50 kb inversion clade</taxon>
        <taxon>NPAAA clade</taxon>
        <taxon>Hologalegina</taxon>
        <taxon>IRL clade</taxon>
        <taxon>Trifolieae</taxon>
        <taxon>Trifolium</taxon>
    </lineage>
</organism>
<keyword evidence="6" id="KW-0378">Hydrolase</keyword>
<dbReference type="PANTHER" id="PTHR37984">
    <property type="entry name" value="PROTEIN CBG26694"/>
    <property type="match status" value="1"/>
</dbReference>
<dbReference type="InterPro" id="IPR050951">
    <property type="entry name" value="Retrovirus_Pol_polyprotein"/>
</dbReference>
<feature type="domain" description="Reverse transcriptase RNase H-like" evidence="9">
    <location>
        <begin position="437"/>
        <end position="535"/>
    </location>
</feature>
<dbReference type="InterPro" id="IPR021109">
    <property type="entry name" value="Peptidase_aspartic_dom_sf"/>
</dbReference>
<evidence type="ECO:0000259" key="8">
    <source>
        <dbReference type="Pfam" id="PF00078"/>
    </source>
</evidence>
<evidence type="ECO:0000313" key="11">
    <source>
        <dbReference type="Proteomes" id="UP000265520"/>
    </source>
</evidence>
<keyword evidence="3" id="KW-0548">Nucleotidyltransferase</keyword>
<evidence type="ECO:0000313" key="10">
    <source>
        <dbReference type="EMBL" id="MCH83875.1"/>
    </source>
</evidence>
<dbReference type="GO" id="GO:0016787">
    <property type="term" value="F:hydrolase activity"/>
    <property type="evidence" value="ECO:0007669"/>
    <property type="project" value="UniProtKB-KW"/>
</dbReference>
<dbReference type="EMBL" id="LXQA010005888">
    <property type="protein sequence ID" value="MCH83875.1"/>
    <property type="molecule type" value="Genomic_DNA"/>
</dbReference>
<evidence type="ECO:0000256" key="4">
    <source>
        <dbReference type="ARBA" id="ARBA00022722"/>
    </source>
</evidence>
<evidence type="ECO:0000256" key="6">
    <source>
        <dbReference type="ARBA" id="ARBA00022801"/>
    </source>
</evidence>
<keyword evidence="2" id="KW-0808">Transferase</keyword>
<name>A0A392M9V3_9FABA</name>
<dbReference type="GO" id="GO:0004519">
    <property type="term" value="F:endonuclease activity"/>
    <property type="evidence" value="ECO:0007669"/>
    <property type="project" value="UniProtKB-KW"/>
</dbReference>
<dbReference type="InterPro" id="IPR041373">
    <property type="entry name" value="RT_RNaseH"/>
</dbReference>
<dbReference type="Gene3D" id="2.40.70.10">
    <property type="entry name" value="Acid Proteases"/>
    <property type="match status" value="1"/>
</dbReference>
<dbReference type="Pfam" id="PF00078">
    <property type="entry name" value="RVT_1"/>
    <property type="match status" value="1"/>
</dbReference>
<sequence length="647" mass="72699">EFLGLPVVAIPSFSVIVGNGQTITCDGFCEAVPVTLANQVFHIPFFILPIHGADLVLGVQWLQTLGSFLSDYSVPSIQFTYNNKPITLTGKSPVSPTLATYSQFCRFLFTDAIVSAHTIIVAAVDTTKASPPKLNPPQHPAVTSLLHRYDTVFTKPQTLPPHRTHNHHIHLLPNSKPVNIRPYRYPQYQKEVMTTMIREMLADGVIRPSTSLFSSPVLLVRKKDATWRFCVDYRTLNTITVKDRFPIPTIDELLDELHGAKVFSKLDLRSGYHQIRVAHEDCFKTVFRTVDGHFEFCVMPFGLSNTPSTFQATMNEVFSAFLRKFVLVFFDDILCEFTVEHIAYLGHIISPSGVEADPEKLQDIQAWPPPSSTSNLRGFLGLTGFYRRFVQHYATIASPLTDLLKQQAFSWSPAALTAFQALKTAMTTLSVLGIPNFSVMFDVTTDASGVAIGAVLSQQSHPIAYFSQKLCPRMCTASAYEREMYAITAAVKKWRHYLLGRHFRIFTDQQSLRNLLSQTIQTPAQHKWLSKLLRFDYEIHYTPGRANVVADALSRREDPPQAMLCAIAECQPLLLDTLRNFYASHPTGMVLAAKFQDTKHADSVFCFKQGLLFHKDRLFVPLETDLRKQLLTEFHTTPIGGHSGVKG</sequence>
<feature type="non-terminal residue" evidence="10">
    <location>
        <position position="647"/>
    </location>
</feature>
<evidence type="ECO:0000256" key="1">
    <source>
        <dbReference type="ARBA" id="ARBA00012493"/>
    </source>
</evidence>
<dbReference type="GO" id="GO:0003964">
    <property type="term" value="F:RNA-directed DNA polymerase activity"/>
    <property type="evidence" value="ECO:0007669"/>
    <property type="project" value="UniProtKB-KW"/>
</dbReference>
<keyword evidence="4" id="KW-0540">Nuclease</keyword>
<dbReference type="Gene3D" id="3.10.10.10">
    <property type="entry name" value="HIV Type 1 Reverse Transcriptase, subunit A, domain 1"/>
    <property type="match status" value="1"/>
</dbReference>
<evidence type="ECO:0000256" key="3">
    <source>
        <dbReference type="ARBA" id="ARBA00022695"/>
    </source>
</evidence>
<dbReference type="Proteomes" id="UP000265520">
    <property type="component" value="Unassembled WGS sequence"/>
</dbReference>
<dbReference type="InterPro" id="IPR043128">
    <property type="entry name" value="Rev_trsase/Diguanyl_cyclase"/>
</dbReference>
<dbReference type="Gene3D" id="3.30.70.270">
    <property type="match status" value="2"/>
</dbReference>
<dbReference type="PANTHER" id="PTHR37984:SF5">
    <property type="entry name" value="PROTEIN NYNRIN-LIKE"/>
    <property type="match status" value="1"/>
</dbReference>
<dbReference type="InterPro" id="IPR000477">
    <property type="entry name" value="RT_dom"/>
</dbReference>
<dbReference type="AlphaFoldDB" id="A0A392M9V3"/>
<evidence type="ECO:0000256" key="7">
    <source>
        <dbReference type="ARBA" id="ARBA00022918"/>
    </source>
</evidence>
<protein>
    <recommendedName>
        <fullName evidence="1">RNA-directed DNA polymerase</fullName>
        <ecNumber evidence="1">2.7.7.49</ecNumber>
    </recommendedName>
</protein>
<dbReference type="InterPro" id="IPR043502">
    <property type="entry name" value="DNA/RNA_pol_sf"/>
</dbReference>
<reference evidence="10 11" key="1">
    <citation type="journal article" date="2018" name="Front. Plant Sci.">
        <title>Red Clover (Trifolium pratense) and Zigzag Clover (T. medium) - A Picture of Genomic Similarities and Differences.</title>
        <authorList>
            <person name="Dluhosova J."/>
            <person name="Istvanek J."/>
            <person name="Nedelnik J."/>
            <person name="Repkova J."/>
        </authorList>
    </citation>
    <scope>NUCLEOTIDE SEQUENCE [LARGE SCALE GENOMIC DNA]</scope>
    <source>
        <strain evidence="11">cv. 10/8</strain>
        <tissue evidence="10">Leaf</tissue>
    </source>
</reference>
<evidence type="ECO:0000256" key="5">
    <source>
        <dbReference type="ARBA" id="ARBA00022759"/>
    </source>
</evidence>
<dbReference type="CDD" id="cd01647">
    <property type="entry name" value="RT_LTR"/>
    <property type="match status" value="1"/>
</dbReference>
<dbReference type="SUPFAM" id="SSF56672">
    <property type="entry name" value="DNA/RNA polymerases"/>
    <property type="match status" value="1"/>
</dbReference>
<gene>
    <name evidence="10" type="ORF">A2U01_0004702</name>
</gene>
<keyword evidence="11" id="KW-1185">Reference proteome</keyword>
<feature type="non-terminal residue" evidence="10">
    <location>
        <position position="1"/>
    </location>
</feature>
<accession>A0A392M9V3</accession>
<evidence type="ECO:0000259" key="9">
    <source>
        <dbReference type="Pfam" id="PF17917"/>
    </source>
</evidence>